<sequence>MNEEEENVDRVVRDVNEPAGENVQIERTETVNEQAIAEVRESDNEGIEVQKNVAQGERQSVAAQDVMAENFLSSEIASTSGVGMLNQKME</sequence>
<gene>
    <name evidence="2" type="ORF">M9458_015082</name>
</gene>
<accession>A0ABD0QQG4</accession>
<evidence type="ECO:0000313" key="2">
    <source>
        <dbReference type="EMBL" id="KAL0187983.1"/>
    </source>
</evidence>
<reference evidence="2 3" key="1">
    <citation type="submission" date="2024-05" db="EMBL/GenBank/DDBJ databases">
        <title>Genome sequencing and assembly of Indian major carp, Cirrhinus mrigala (Hamilton, 1822).</title>
        <authorList>
            <person name="Mohindra V."/>
            <person name="Chowdhury L.M."/>
            <person name="Lal K."/>
            <person name="Jena J.K."/>
        </authorList>
    </citation>
    <scope>NUCLEOTIDE SEQUENCE [LARGE SCALE GENOMIC DNA]</scope>
    <source>
        <strain evidence="2">CM1030</strain>
        <tissue evidence="2">Blood</tissue>
    </source>
</reference>
<feature type="non-terminal residue" evidence="2">
    <location>
        <position position="90"/>
    </location>
</feature>
<proteinExistence type="predicted"/>
<organism evidence="2 3">
    <name type="scientific">Cirrhinus mrigala</name>
    <name type="common">Mrigala</name>
    <dbReference type="NCBI Taxonomy" id="683832"/>
    <lineage>
        <taxon>Eukaryota</taxon>
        <taxon>Metazoa</taxon>
        <taxon>Chordata</taxon>
        <taxon>Craniata</taxon>
        <taxon>Vertebrata</taxon>
        <taxon>Euteleostomi</taxon>
        <taxon>Actinopterygii</taxon>
        <taxon>Neopterygii</taxon>
        <taxon>Teleostei</taxon>
        <taxon>Ostariophysi</taxon>
        <taxon>Cypriniformes</taxon>
        <taxon>Cyprinidae</taxon>
        <taxon>Labeoninae</taxon>
        <taxon>Labeonini</taxon>
        <taxon>Cirrhinus</taxon>
    </lineage>
</organism>
<feature type="region of interest" description="Disordered" evidence="1">
    <location>
        <begin position="1"/>
        <end position="20"/>
    </location>
</feature>
<keyword evidence="3" id="KW-1185">Reference proteome</keyword>
<dbReference type="EMBL" id="JAMKFB020000007">
    <property type="protein sequence ID" value="KAL0187983.1"/>
    <property type="molecule type" value="Genomic_DNA"/>
</dbReference>
<comment type="caution">
    <text evidence="2">The sequence shown here is derived from an EMBL/GenBank/DDBJ whole genome shotgun (WGS) entry which is preliminary data.</text>
</comment>
<dbReference type="Proteomes" id="UP001529510">
    <property type="component" value="Unassembled WGS sequence"/>
</dbReference>
<protein>
    <submittedName>
        <fullName evidence="2">Uncharacterized protein</fullName>
    </submittedName>
</protein>
<dbReference type="AlphaFoldDB" id="A0ABD0QQG4"/>
<evidence type="ECO:0000256" key="1">
    <source>
        <dbReference type="SAM" id="MobiDB-lite"/>
    </source>
</evidence>
<name>A0ABD0QQG4_CIRMR</name>
<evidence type="ECO:0000313" key="3">
    <source>
        <dbReference type="Proteomes" id="UP001529510"/>
    </source>
</evidence>